<keyword evidence="2" id="KW-1185">Reference proteome</keyword>
<keyword evidence="1" id="KW-0812">Transmembrane</keyword>
<keyword evidence="1" id="KW-0472">Membrane</keyword>
<keyword evidence="1" id="KW-1133">Transmembrane helix</keyword>
<evidence type="ECO:0000313" key="2">
    <source>
        <dbReference type="Proteomes" id="UP000035642"/>
    </source>
</evidence>
<reference evidence="2" key="1">
    <citation type="submission" date="2012-09" db="EMBL/GenBank/DDBJ databases">
        <authorList>
            <person name="Martin A.A."/>
        </authorList>
    </citation>
    <scope>NUCLEOTIDE SEQUENCE</scope>
</reference>
<evidence type="ECO:0000313" key="3">
    <source>
        <dbReference type="WBParaSite" id="ACAC_0001372401-mRNA-1"/>
    </source>
</evidence>
<feature type="transmembrane region" description="Helical" evidence="1">
    <location>
        <begin position="60"/>
        <end position="83"/>
    </location>
</feature>
<name>A0A0K0DPN5_ANGCA</name>
<dbReference type="AlphaFoldDB" id="A0A0K0DPN5"/>
<accession>A0A0K0DPN5</accession>
<evidence type="ECO:0000256" key="1">
    <source>
        <dbReference type="SAM" id="Phobius"/>
    </source>
</evidence>
<dbReference type="Proteomes" id="UP000035642">
    <property type="component" value="Unassembled WGS sequence"/>
</dbReference>
<reference evidence="3" key="2">
    <citation type="submission" date="2017-02" db="UniProtKB">
        <authorList>
            <consortium name="WormBaseParasite"/>
        </authorList>
    </citation>
    <scope>IDENTIFICATION</scope>
</reference>
<organism evidence="2 3">
    <name type="scientific">Angiostrongylus cantonensis</name>
    <name type="common">Rat lungworm</name>
    <dbReference type="NCBI Taxonomy" id="6313"/>
    <lineage>
        <taxon>Eukaryota</taxon>
        <taxon>Metazoa</taxon>
        <taxon>Ecdysozoa</taxon>
        <taxon>Nematoda</taxon>
        <taxon>Chromadorea</taxon>
        <taxon>Rhabditida</taxon>
        <taxon>Rhabditina</taxon>
        <taxon>Rhabditomorpha</taxon>
        <taxon>Strongyloidea</taxon>
        <taxon>Metastrongylidae</taxon>
        <taxon>Angiostrongylus</taxon>
    </lineage>
</organism>
<sequence>MPGTRTLKCHILGAEESHEHSRYDCRSVCTLSLRSHVAAPILSRQYAAKSPFATINADRVVVVVWELFHLIVLVSTAILCSLAS</sequence>
<protein>
    <submittedName>
        <fullName evidence="3">Uncharacterized protein</fullName>
    </submittedName>
</protein>
<proteinExistence type="predicted"/>
<dbReference type="WBParaSite" id="ACAC_0001372401-mRNA-1">
    <property type="protein sequence ID" value="ACAC_0001372401-mRNA-1"/>
    <property type="gene ID" value="ACAC_0001372401"/>
</dbReference>